<protein>
    <submittedName>
        <fullName evidence="2">Jg13647 protein</fullName>
    </submittedName>
</protein>
<reference evidence="2" key="1">
    <citation type="submission" date="2022-03" db="EMBL/GenBank/DDBJ databases">
        <authorList>
            <person name="Lindestad O."/>
        </authorList>
    </citation>
    <scope>NUCLEOTIDE SEQUENCE</scope>
</reference>
<sequence length="77" mass="8275">MGGHIVRRTDGRWGSISGSGNPAPLNAVLVDQPGQTTLSESRVTAGYKRPRIELGTPYKMSIQLLSLCPAVDVNRLI</sequence>
<organism evidence="2 3">
    <name type="scientific">Pararge aegeria aegeria</name>
    <dbReference type="NCBI Taxonomy" id="348720"/>
    <lineage>
        <taxon>Eukaryota</taxon>
        <taxon>Metazoa</taxon>
        <taxon>Ecdysozoa</taxon>
        <taxon>Arthropoda</taxon>
        <taxon>Hexapoda</taxon>
        <taxon>Insecta</taxon>
        <taxon>Pterygota</taxon>
        <taxon>Neoptera</taxon>
        <taxon>Endopterygota</taxon>
        <taxon>Lepidoptera</taxon>
        <taxon>Glossata</taxon>
        <taxon>Ditrysia</taxon>
        <taxon>Papilionoidea</taxon>
        <taxon>Nymphalidae</taxon>
        <taxon>Satyrinae</taxon>
        <taxon>Satyrini</taxon>
        <taxon>Parargina</taxon>
        <taxon>Pararge</taxon>
    </lineage>
</organism>
<evidence type="ECO:0000313" key="2">
    <source>
        <dbReference type="EMBL" id="CAH2268787.1"/>
    </source>
</evidence>
<gene>
    <name evidence="2" type="primary">jg13647</name>
    <name evidence="2" type="ORF">PAEG_LOCUS27104</name>
</gene>
<proteinExistence type="predicted"/>
<comment type="caution">
    <text evidence="2">The sequence shown here is derived from an EMBL/GenBank/DDBJ whole genome shotgun (WGS) entry which is preliminary data.</text>
</comment>
<accession>A0A8S4SNA9</accession>
<keyword evidence="3" id="KW-1185">Reference proteome</keyword>
<dbReference type="EMBL" id="CAKXAJ010026467">
    <property type="protein sequence ID" value="CAH2268787.1"/>
    <property type="molecule type" value="Genomic_DNA"/>
</dbReference>
<name>A0A8S4SNA9_9NEOP</name>
<evidence type="ECO:0000313" key="3">
    <source>
        <dbReference type="Proteomes" id="UP000838756"/>
    </source>
</evidence>
<dbReference type="AlphaFoldDB" id="A0A8S4SNA9"/>
<evidence type="ECO:0000256" key="1">
    <source>
        <dbReference type="SAM" id="MobiDB-lite"/>
    </source>
</evidence>
<feature type="region of interest" description="Disordered" evidence="1">
    <location>
        <begin position="1"/>
        <end position="26"/>
    </location>
</feature>
<dbReference type="Proteomes" id="UP000838756">
    <property type="component" value="Unassembled WGS sequence"/>
</dbReference>